<feature type="binding site" evidence="5">
    <location>
        <position position="80"/>
    </location>
    <ligand>
        <name>spermidine</name>
        <dbReference type="ChEBI" id="CHEBI:57834"/>
    </ligand>
</feature>
<reference evidence="7 8" key="1">
    <citation type="submission" date="2019-02" db="EMBL/GenBank/DDBJ databases">
        <authorList>
            <consortium name="Pathogen Informatics"/>
        </authorList>
    </citation>
    <scope>NUCLEOTIDE SEQUENCE [LARGE SCALE GENOMIC DNA]</scope>
    <source>
        <strain evidence="7 8">3012STDY7089603</strain>
    </source>
</reference>
<keyword evidence="8" id="KW-1185">Reference proteome</keyword>
<evidence type="ECO:0000256" key="3">
    <source>
        <dbReference type="ARBA" id="ARBA00022729"/>
    </source>
</evidence>
<dbReference type="Gene3D" id="3.40.190.10">
    <property type="entry name" value="Periplasmic binding protein-like II"/>
    <property type="match status" value="2"/>
</dbReference>
<dbReference type="PANTHER" id="PTHR30222:SF17">
    <property type="entry name" value="SPERMIDINE_PUTRESCINE-BINDING PERIPLASMIC PROTEIN"/>
    <property type="match status" value="1"/>
</dbReference>
<dbReference type="Pfam" id="PF13416">
    <property type="entry name" value="SBP_bac_8"/>
    <property type="match status" value="1"/>
</dbReference>
<organism evidence="7 8">
    <name type="scientific">Urinicoccus massiliensis</name>
    <dbReference type="NCBI Taxonomy" id="1723382"/>
    <lineage>
        <taxon>Bacteria</taxon>
        <taxon>Bacillati</taxon>
        <taxon>Bacillota</taxon>
        <taxon>Tissierellia</taxon>
        <taxon>Tissierellales</taxon>
        <taxon>Peptoniphilaceae</taxon>
        <taxon>Urinicoccus</taxon>
    </lineage>
</organism>
<dbReference type="GO" id="GO:0015846">
    <property type="term" value="P:polyamine transport"/>
    <property type="evidence" value="ECO:0007669"/>
    <property type="project" value="InterPro"/>
</dbReference>
<evidence type="ECO:0000313" key="8">
    <source>
        <dbReference type="Proteomes" id="UP000377798"/>
    </source>
</evidence>
<dbReference type="GO" id="GO:0019808">
    <property type="term" value="F:polyamine binding"/>
    <property type="evidence" value="ECO:0007669"/>
    <property type="project" value="InterPro"/>
</dbReference>
<feature type="signal peptide" evidence="6">
    <location>
        <begin position="1"/>
        <end position="19"/>
    </location>
</feature>
<dbReference type="EMBL" id="CAACYI010000001">
    <property type="protein sequence ID" value="VFB16239.1"/>
    <property type="molecule type" value="Genomic_DNA"/>
</dbReference>
<dbReference type="PANTHER" id="PTHR30222">
    <property type="entry name" value="SPERMIDINE/PUTRESCINE-BINDING PERIPLASMIC PROTEIN"/>
    <property type="match status" value="1"/>
</dbReference>
<dbReference type="InterPro" id="IPR001188">
    <property type="entry name" value="Sperm_putr-bd"/>
</dbReference>
<evidence type="ECO:0000313" key="7">
    <source>
        <dbReference type="EMBL" id="VFB16239.1"/>
    </source>
</evidence>
<keyword evidence="2" id="KW-0813">Transport</keyword>
<feature type="binding site" evidence="5">
    <location>
        <position position="32"/>
    </location>
    <ligand>
        <name>spermidine</name>
        <dbReference type="ChEBI" id="CHEBI:57834"/>
    </ligand>
</feature>
<evidence type="ECO:0000256" key="2">
    <source>
        <dbReference type="ARBA" id="ARBA00022448"/>
    </source>
</evidence>
<protein>
    <submittedName>
        <fullName evidence="7">Spermidine/putrescine-binding periplasmic protein</fullName>
    </submittedName>
</protein>
<dbReference type="PROSITE" id="PS51257">
    <property type="entry name" value="PROKAR_LIPOPROTEIN"/>
    <property type="match status" value="1"/>
</dbReference>
<dbReference type="PIRSF" id="PIRSF019574">
    <property type="entry name" value="Periplasmic_polyamine_BP"/>
    <property type="match status" value="1"/>
</dbReference>
<evidence type="ECO:0000256" key="5">
    <source>
        <dbReference type="PIRSR" id="PIRSR019574-1"/>
    </source>
</evidence>
<dbReference type="Proteomes" id="UP000377798">
    <property type="component" value="Unassembled WGS sequence"/>
</dbReference>
<comment type="caution">
    <text evidence="7">The sequence shown here is derived from an EMBL/GenBank/DDBJ whole genome shotgun (WGS) entry which is preliminary data.</text>
</comment>
<sequence>MKKLIVLLACLFLLTSCKGSEENTVHVYNWGEYMSNEAIKLFEKETGYKVIYETYASNEDLYVKLSSSTEAYDVVVPSDYLIQRCIKEGLVQKINKEAIPNFKGIFDSLKDPSYDPGSQYSVPYFWGTLGVVYNGKNIKEKLDSWDCLWDPKYKGKILMYDSQRDSLAIALKRLGFSMNSKKIQELVQAKDSLIQQKPLVYAYLADESRDVVVQGDADLCAMYSGDAVLMMEENKDLRYFVPKEGSNLFMDSFMIPKNARNLKGAEAFINFMCRPDVARLNVDEVQGYSTPIKETYEGLPARIKKNPAAYPDLSKLPPLEVYQDSSDIADLYYDLWAEVQAAS</sequence>
<comment type="subcellular location">
    <subcellularLocation>
        <location evidence="1">Periplasm</location>
    </subcellularLocation>
</comment>
<name>A0A8H2M4A6_9FIRM</name>
<dbReference type="PRINTS" id="PR00909">
    <property type="entry name" value="SPERMDNBNDNG"/>
</dbReference>
<dbReference type="SUPFAM" id="SSF53850">
    <property type="entry name" value="Periplasmic binding protein-like II"/>
    <property type="match status" value="1"/>
</dbReference>
<dbReference type="CDD" id="cd13663">
    <property type="entry name" value="PBP2_PotD_PotF_like_2"/>
    <property type="match status" value="1"/>
</dbReference>
<dbReference type="GO" id="GO:0042597">
    <property type="term" value="C:periplasmic space"/>
    <property type="evidence" value="ECO:0007669"/>
    <property type="project" value="UniProtKB-SubCell"/>
</dbReference>
<keyword evidence="4" id="KW-0574">Periplasm</keyword>
<dbReference type="RefSeq" id="WP_131748804.1">
    <property type="nucleotide sequence ID" value="NZ_CAACYI010000001.1"/>
</dbReference>
<evidence type="ECO:0000256" key="4">
    <source>
        <dbReference type="ARBA" id="ARBA00022764"/>
    </source>
</evidence>
<keyword evidence="3 6" id="KW-0732">Signal</keyword>
<evidence type="ECO:0000256" key="1">
    <source>
        <dbReference type="ARBA" id="ARBA00004418"/>
    </source>
</evidence>
<dbReference type="AlphaFoldDB" id="A0A8H2M4A6"/>
<feature type="chain" id="PRO_5038607290" evidence="6">
    <location>
        <begin position="20"/>
        <end position="343"/>
    </location>
</feature>
<evidence type="ECO:0000256" key="6">
    <source>
        <dbReference type="SAM" id="SignalP"/>
    </source>
</evidence>
<dbReference type="InterPro" id="IPR006059">
    <property type="entry name" value="SBP"/>
</dbReference>
<gene>
    <name evidence="7" type="primary">potD</name>
    <name evidence="7" type="ORF">NCTC13150_00757</name>
</gene>
<proteinExistence type="predicted"/>
<accession>A0A8H2M4A6</accession>